<evidence type="ECO:0000313" key="1">
    <source>
        <dbReference type="EMBL" id="MCD9643489.1"/>
    </source>
</evidence>
<gene>
    <name evidence="1" type="ORF">HAX54_031054</name>
</gene>
<keyword evidence="2" id="KW-1185">Reference proteome</keyword>
<dbReference type="Proteomes" id="UP000823775">
    <property type="component" value="Unassembled WGS sequence"/>
</dbReference>
<proteinExistence type="predicted"/>
<sequence>MTVFSSSTVVVDTPLSSIAKTLVLAPHGCDFSSEWSLGSPRILSCLICGNRVFKVEGPWGSLLAYPEKSSSLSSMSVRYSVDLGPSSNNIGDSLQRCRLERVGISVIFYEHQFDFIAKELSEVTQVKESGYFQEQSSIIISSMSVIMVKIASILLTSLWGI</sequence>
<protein>
    <submittedName>
        <fullName evidence="1">Uncharacterized protein</fullName>
    </submittedName>
</protein>
<accession>A0ABS8V9T0</accession>
<name>A0ABS8V9T0_DATST</name>
<comment type="caution">
    <text evidence="1">The sequence shown here is derived from an EMBL/GenBank/DDBJ whole genome shotgun (WGS) entry which is preliminary data.</text>
</comment>
<dbReference type="EMBL" id="JACEIK010003901">
    <property type="protein sequence ID" value="MCD9643489.1"/>
    <property type="molecule type" value="Genomic_DNA"/>
</dbReference>
<reference evidence="1 2" key="1">
    <citation type="journal article" date="2021" name="BMC Genomics">
        <title>Datura genome reveals duplications of psychoactive alkaloid biosynthetic genes and high mutation rate following tissue culture.</title>
        <authorList>
            <person name="Rajewski A."/>
            <person name="Carter-House D."/>
            <person name="Stajich J."/>
            <person name="Litt A."/>
        </authorList>
    </citation>
    <scope>NUCLEOTIDE SEQUENCE [LARGE SCALE GENOMIC DNA]</scope>
    <source>
        <strain evidence="1">AR-01</strain>
    </source>
</reference>
<organism evidence="1 2">
    <name type="scientific">Datura stramonium</name>
    <name type="common">Jimsonweed</name>
    <name type="synonym">Common thornapple</name>
    <dbReference type="NCBI Taxonomy" id="4076"/>
    <lineage>
        <taxon>Eukaryota</taxon>
        <taxon>Viridiplantae</taxon>
        <taxon>Streptophyta</taxon>
        <taxon>Embryophyta</taxon>
        <taxon>Tracheophyta</taxon>
        <taxon>Spermatophyta</taxon>
        <taxon>Magnoliopsida</taxon>
        <taxon>eudicotyledons</taxon>
        <taxon>Gunneridae</taxon>
        <taxon>Pentapetalae</taxon>
        <taxon>asterids</taxon>
        <taxon>lamiids</taxon>
        <taxon>Solanales</taxon>
        <taxon>Solanaceae</taxon>
        <taxon>Solanoideae</taxon>
        <taxon>Datureae</taxon>
        <taxon>Datura</taxon>
    </lineage>
</organism>
<evidence type="ECO:0000313" key="2">
    <source>
        <dbReference type="Proteomes" id="UP000823775"/>
    </source>
</evidence>